<reference evidence="8" key="2">
    <citation type="submission" date="2025-09" db="UniProtKB">
        <authorList>
            <consortium name="Ensembl"/>
        </authorList>
    </citation>
    <scope>IDENTIFICATION</scope>
</reference>
<name>A0A674CI15_SALTR</name>
<feature type="transmembrane region" description="Helical" evidence="6">
    <location>
        <begin position="131"/>
        <end position="151"/>
    </location>
</feature>
<proteinExistence type="inferred from homology"/>
<evidence type="ECO:0000256" key="6">
    <source>
        <dbReference type="SAM" id="Phobius"/>
    </source>
</evidence>
<dbReference type="GO" id="GO:0012505">
    <property type="term" value="C:endomembrane system"/>
    <property type="evidence" value="ECO:0007669"/>
    <property type="project" value="UniProtKB-SubCell"/>
</dbReference>
<protein>
    <submittedName>
        <fullName evidence="8">DNA-damage regulated autophagy modulator 1</fullName>
    </submittedName>
</protein>
<dbReference type="PANTHER" id="PTHR21324">
    <property type="entry name" value="FASTING-INDUCIBLE INTEGRAL MEMBRANE PROTEIN TM6P1-RELATED"/>
    <property type="match status" value="1"/>
</dbReference>
<evidence type="ECO:0000256" key="1">
    <source>
        <dbReference type="ARBA" id="ARBA00004127"/>
    </source>
</evidence>
<keyword evidence="4 6" id="KW-1133">Transmembrane helix</keyword>
<dbReference type="InterPro" id="IPR050911">
    <property type="entry name" value="DRAM/TMEM150_Autophagy_Mod"/>
</dbReference>
<feature type="domain" description="CWH43-like N-terminal" evidence="7">
    <location>
        <begin position="3"/>
        <end position="185"/>
    </location>
</feature>
<evidence type="ECO:0000313" key="8">
    <source>
        <dbReference type="Ensembl" id="ENSSTUP00000083425.1"/>
    </source>
</evidence>
<dbReference type="GO" id="GO:0005764">
    <property type="term" value="C:lysosome"/>
    <property type="evidence" value="ECO:0007669"/>
    <property type="project" value="TreeGrafter"/>
</dbReference>
<dbReference type="OMA" id="CAIICAR"/>
<accession>A0A674CI15</accession>
<comment type="similarity">
    <text evidence="2">Belongs to the DRAM/TMEM150 family.</text>
</comment>
<sequence length="216" mass="24463">MLCTFIVSYLIALFEHDVDVIFPYINDTGAEPPESCVFGLMTVITAFADEYKFVEKLNEKAGGVPPALNKAAFWIGMRSCLGMCFVTTFQETTITAVHDAGAILFFVSGVLYTILQSIISYKAFLCMRTGIATIAFPAVFPTVVCAIFVTQTTLHRKTEDEDYVFHLVSAVSEWIMVFSFIFFTYIHDFKFTLKLRTVCGLFLMKRLFEPFNLNIY</sequence>
<keyword evidence="9" id="KW-1185">Reference proteome</keyword>
<gene>
    <name evidence="8" type="primary">DRAM1</name>
</gene>
<evidence type="ECO:0000259" key="7">
    <source>
        <dbReference type="Pfam" id="PF10277"/>
    </source>
</evidence>
<dbReference type="Pfam" id="PF10277">
    <property type="entry name" value="Frag1"/>
    <property type="match status" value="1"/>
</dbReference>
<organism evidence="8 9">
    <name type="scientific">Salmo trutta</name>
    <name type="common">Brown trout</name>
    <dbReference type="NCBI Taxonomy" id="8032"/>
    <lineage>
        <taxon>Eukaryota</taxon>
        <taxon>Metazoa</taxon>
        <taxon>Chordata</taxon>
        <taxon>Craniata</taxon>
        <taxon>Vertebrata</taxon>
        <taxon>Euteleostomi</taxon>
        <taxon>Actinopterygii</taxon>
        <taxon>Neopterygii</taxon>
        <taxon>Teleostei</taxon>
        <taxon>Protacanthopterygii</taxon>
        <taxon>Salmoniformes</taxon>
        <taxon>Salmonidae</taxon>
        <taxon>Salmoninae</taxon>
        <taxon>Salmo</taxon>
    </lineage>
</organism>
<dbReference type="GeneTree" id="ENSGT01030000234578"/>
<dbReference type="PANTHER" id="PTHR21324:SF11">
    <property type="entry name" value="DNA DAMAGE-REGULATED AUTOPHAGY MODULATOR PROTEIN 1"/>
    <property type="match status" value="1"/>
</dbReference>
<reference evidence="8" key="1">
    <citation type="submission" date="2025-08" db="UniProtKB">
        <authorList>
            <consortium name="Ensembl"/>
        </authorList>
    </citation>
    <scope>IDENTIFICATION</scope>
</reference>
<keyword evidence="5 6" id="KW-0472">Membrane</keyword>
<evidence type="ECO:0000256" key="5">
    <source>
        <dbReference type="ARBA" id="ARBA00023136"/>
    </source>
</evidence>
<evidence type="ECO:0000256" key="2">
    <source>
        <dbReference type="ARBA" id="ARBA00006565"/>
    </source>
</evidence>
<comment type="subcellular location">
    <subcellularLocation>
        <location evidence="1">Endomembrane system</location>
        <topology evidence="1">Multi-pass membrane protein</topology>
    </subcellularLocation>
</comment>
<evidence type="ECO:0000313" key="9">
    <source>
        <dbReference type="Proteomes" id="UP000472277"/>
    </source>
</evidence>
<evidence type="ECO:0000256" key="4">
    <source>
        <dbReference type="ARBA" id="ARBA00022989"/>
    </source>
</evidence>
<dbReference type="GO" id="GO:0010506">
    <property type="term" value="P:regulation of autophagy"/>
    <property type="evidence" value="ECO:0007669"/>
    <property type="project" value="TreeGrafter"/>
</dbReference>
<dbReference type="Ensembl" id="ENSSTUT00000088726.1">
    <property type="protein sequence ID" value="ENSSTUP00000083425.1"/>
    <property type="gene ID" value="ENSSTUG00000036613.1"/>
</dbReference>
<dbReference type="InParanoid" id="A0A674CI15"/>
<dbReference type="Proteomes" id="UP000472277">
    <property type="component" value="Chromosome 40"/>
</dbReference>
<feature type="transmembrane region" description="Helical" evidence="6">
    <location>
        <begin position="163"/>
        <end position="186"/>
    </location>
</feature>
<dbReference type="AlphaFoldDB" id="A0A674CI15"/>
<keyword evidence="3 6" id="KW-0812">Transmembrane</keyword>
<dbReference type="InterPro" id="IPR019402">
    <property type="entry name" value="CWH43_N"/>
</dbReference>
<feature type="transmembrane region" description="Helical" evidence="6">
    <location>
        <begin position="100"/>
        <end position="119"/>
    </location>
</feature>
<evidence type="ECO:0000256" key="3">
    <source>
        <dbReference type="ARBA" id="ARBA00022692"/>
    </source>
</evidence>